<keyword evidence="2" id="KW-0680">Restriction system</keyword>
<dbReference type="Proteomes" id="UP000245283">
    <property type="component" value="Unassembled WGS sequence"/>
</dbReference>
<accession>A0A2V1K2N0</accession>
<comment type="similarity">
    <text evidence="1">Belongs to the type-I restriction system S methylase family.</text>
</comment>
<proteinExistence type="inferred from homology"/>
<feature type="domain" description="Type I restriction modification DNA specificity" evidence="4">
    <location>
        <begin position="1"/>
        <end position="180"/>
    </location>
</feature>
<dbReference type="Gene3D" id="1.10.287.1120">
    <property type="entry name" value="Bipartite methylase S protein"/>
    <property type="match status" value="1"/>
</dbReference>
<gene>
    <name evidence="5" type="ORF">DD236_10590</name>
</gene>
<keyword evidence="5" id="KW-0540">Nuclease</keyword>
<dbReference type="InterPro" id="IPR000055">
    <property type="entry name" value="Restrct_endonuc_typeI_TRD"/>
</dbReference>
<keyword evidence="5" id="KW-0255">Endonuclease</keyword>
<dbReference type="PANTHER" id="PTHR30408:SF13">
    <property type="entry name" value="TYPE I RESTRICTION ENZYME HINDI SPECIFICITY SUBUNIT"/>
    <property type="match status" value="1"/>
</dbReference>
<evidence type="ECO:0000256" key="1">
    <source>
        <dbReference type="ARBA" id="ARBA00010923"/>
    </source>
</evidence>
<evidence type="ECO:0000313" key="5">
    <source>
        <dbReference type="EMBL" id="PWF24478.1"/>
    </source>
</evidence>
<evidence type="ECO:0000259" key="4">
    <source>
        <dbReference type="Pfam" id="PF01420"/>
    </source>
</evidence>
<dbReference type="PANTHER" id="PTHR30408">
    <property type="entry name" value="TYPE-1 RESTRICTION ENZYME ECOKI SPECIFICITY PROTEIN"/>
    <property type="match status" value="1"/>
</dbReference>
<dbReference type="InterPro" id="IPR052021">
    <property type="entry name" value="Type-I_RS_S_subunit"/>
</dbReference>
<organism evidence="5 6">
    <name type="scientific">Ancrocorticia populi</name>
    <dbReference type="NCBI Taxonomy" id="2175228"/>
    <lineage>
        <taxon>Bacteria</taxon>
        <taxon>Bacillati</taxon>
        <taxon>Actinomycetota</taxon>
        <taxon>Actinomycetes</taxon>
        <taxon>Actinomycetales</taxon>
        <taxon>Actinomycetaceae</taxon>
        <taxon>Ancrocorticia</taxon>
    </lineage>
</organism>
<protein>
    <submittedName>
        <fullName evidence="5">Restriction endonuclease subunit S</fullName>
    </submittedName>
</protein>
<comment type="caution">
    <text evidence="5">The sequence shown here is derived from an EMBL/GenBank/DDBJ whole genome shotgun (WGS) entry which is preliminary data.</text>
</comment>
<dbReference type="AlphaFoldDB" id="A0A2V1K2N0"/>
<dbReference type="RefSeq" id="WP_109094374.1">
    <property type="nucleotide sequence ID" value="NZ_QETB01000006.1"/>
</dbReference>
<reference evidence="6" key="1">
    <citation type="submission" date="2018-05" db="EMBL/GenBank/DDBJ databases">
        <authorList>
            <person name="Li Y."/>
        </authorList>
    </citation>
    <scope>NUCLEOTIDE SEQUENCE [LARGE SCALE GENOMIC DNA]</scope>
    <source>
        <strain evidence="6">sk1b4</strain>
    </source>
</reference>
<dbReference type="OrthoDB" id="3197085at2"/>
<dbReference type="InterPro" id="IPR044946">
    <property type="entry name" value="Restrct_endonuc_typeI_TRD_sf"/>
</dbReference>
<name>A0A2V1K2N0_9ACTO</name>
<dbReference type="SUPFAM" id="SSF116734">
    <property type="entry name" value="DNA methylase specificity domain"/>
    <property type="match status" value="2"/>
</dbReference>
<keyword evidence="3" id="KW-0238">DNA-binding</keyword>
<dbReference type="GO" id="GO:0003677">
    <property type="term" value="F:DNA binding"/>
    <property type="evidence" value="ECO:0007669"/>
    <property type="project" value="UniProtKB-KW"/>
</dbReference>
<evidence type="ECO:0000256" key="3">
    <source>
        <dbReference type="ARBA" id="ARBA00023125"/>
    </source>
</evidence>
<dbReference type="Pfam" id="PF01420">
    <property type="entry name" value="Methylase_S"/>
    <property type="match status" value="1"/>
</dbReference>
<evidence type="ECO:0000256" key="2">
    <source>
        <dbReference type="ARBA" id="ARBA00022747"/>
    </source>
</evidence>
<sequence>MSEWREVVLGDLCERVTVGHVGPMATQYVDSGVPFLRSQNVRPFVIDTEGMFFIGDEFNAKLRKSSLSVGDVVVIRTGYPGTASVIPMELDGANCADLVIITPSKELNPHLLAALFNSAYGSNVVKSQLVGSAQQHFNVGSAKRMKIKLPDRRSQDKIADVLCSFNDLIENNRRRVAVLEEMARTIYREWFVKFRYPGHEDVSLVDSELGPIPEGWKVQRLEELGKLVGGNTTTKAAYVATGNVAFSAAGPDGFLPDYEVDGVGVVLSAVGARCGRTFWASGRWSSIANTIKILPYEPQQNASWLYLATKNPDIWPKRGSAQPFVSINDARGVQIVTADKQTHLAFETCVRPLFDDVDILRQQRDRLASIRDLLLPKLVTGKIDVSTLDLDALVKERGMA</sequence>
<dbReference type="GO" id="GO:0004519">
    <property type="term" value="F:endonuclease activity"/>
    <property type="evidence" value="ECO:0007669"/>
    <property type="project" value="UniProtKB-KW"/>
</dbReference>
<dbReference type="EMBL" id="QETB01000006">
    <property type="protein sequence ID" value="PWF24478.1"/>
    <property type="molecule type" value="Genomic_DNA"/>
</dbReference>
<evidence type="ECO:0000313" key="6">
    <source>
        <dbReference type="Proteomes" id="UP000245283"/>
    </source>
</evidence>
<dbReference type="Gene3D" id="3.90.220.20">
    <property type="entry name" value="DNA methylase specificity domains"/>
    <property type="match status" value="2"/>
</dbReference>
<dbReference type="GO" id="GO:0009307">
    <property type="term" value="P:DNA restriction-modification system"/>
    <property type="evidence" value="ECO:0007669"/>
    <property type="project" value="UniProtKB-KW"/>
</dbReference>
<keyword evidence="6" id="KW-1185">Reference proteome</keyword>
<keyword evidence="5" id="KW-0378">Hydrolase</keyword>